<keyword evidence="2" id="KW-1185">Reference proteome</keyword>
<dbReference type="Pfam" id="PF10023">
    <property type="entry name" value="Aminopep"/>
    <property type="match status" value="1"/>
</dbReference>
<dbReference type="PIRSF" id="PIRSF029285">
    <property type="entry name" value="Aminopept"/>
    <property type="match status" value="1"/>
</dbReference>
<proteinExistence type="predicted"/>
<keyword evidence="1" id="KW-0031">Aminopeptidase</keyword>
<evidence type="ECO:0000313" key="1">
    <source>
        <dbReference type="EMBL" id="MBU2873289.1"/>
    </source>
</evidence>
<comment type="caution">
    <text evidence="1">The sequence shown here is derived from an EMBL/GenBank/DDBJ whole genome shotgun (WGS) entry which is preliminary data.</text>
</comment>
<dbReference type="InterPro" id="IPR014553">
    <property type="entry name" value="Aminopept"/>
</dbReference>
<evidence type="ECO:0000313" key="2">
    <source>
        <dbReference type="Proteomes" id="UP000753376"/>
    </source>
</evidence>
<name>A0ABS6A8Y0_9GAMM</name>
<dbReference type="PROSITE" id="PS51257">
    <property type="entry name" value="PROKAR_LIPOPROTEIN"/>
    <property type="match status" value="1"/>
</dbReference>
<accession>A0ABS6A8Y0</accession>
<dbReference type="GO" id="GO:0004177">
    <property type="term" value="F:aminopeptidase activity"/>
    <property type="evidence" value="ECO:0007669"/>
    <property type="project" value="UniProtKB-KW"/>
</dbReference>
<keyword evidence="1" id="KW-0645">Protease</keyword>
<reference evidence="1 2" key="1">
    <citation type="submission" date="2021-05" db="EMBL/GenBank/DDBJ databases">
        <title>Draft genomes of bacteria isolated from model marine particles.</title>
        <authorList>
            <person name="Datta M.S."/>
            <person name="Schwartzman J.A."/>
            <person name="Enke T.N."/>
            <person name="Saavedra J."/>
            <person name="Cermak N."/>
            <person name="Cordero O.X."/>
        </authorList>
    </citation>
    <scope>NUCLEOTIDE SEQUENCE [LARGE SCALE GENOMIC DNA]</scope>
    <source>
        <strain evidence="1 2">D2M19</strain>
    </source>
</reference>
<dbReference type="Proteomes" id="UP000753376">
    <property type="component" value="Unassembled WGS sequence"/>
</dbReference>
<gene>
    <name evidence="1" type="ORF">KO508_04625</name>
</gene>
<dbReference type="RefSeq" id="WP_216007123.1">
    <property type="nucleotide sequence ID" value="NZ_JAHKPV010000001.1"/>
</dbReference>
<protein>
    <submittedName>
        <fullName evidence="1">Aminopeptidase</fullName>
    </submittedName>
</protein>
<keyword evidence="1" id="KW-0378">Hydrolase</keyword>
<dbReference type="EMBL" id="JAHKPV010000001">
    <property type="protein sequence ID" value="MBU2873289.1"/>
    <property type="molecule type" value="Genomic_DNA"/>
</dbReference>
<sequence length="358" mass="40975">MKQLSQIYTVLLLVTLLSGCTTFSYYSQAIRGHLALTIAGKPVDSFINSEDTSPELRDKLILSRQALRFADEFLGLSPGDAFTDYVVLEQPWVVVNLVAVPEFSLQPHQWCYPILGCQAYRGYFHLEDARKEEAKFRAEGYDTFLGGVTAYSTLGWFDDPLHSSFTNLANDRMVALMFHELAHRVVYIKGDTAFNESFATAVELEGLKLWLTQKGDPAAFKRALIRLELRNRTHALVANTNAKLKRLFQQQDVLSEESLRKRKQHLFDELNTNYERLLASETENKTGPFGHPPVNFNNARVALFTQYNQHVPAFRQLLKETGYDFPAFYRAVESLSEQPEENRQPTLDALSERFEKNF</sequence>
<organism evidence="1 2">
    <name type="scientific">Marinobacter salexigens</name>
    <dbReference type="NCBI Taxonomy" id="1925763"/>
    <lineage>
        <taxon>Bacteria</taxon>
        <taxon>Pseudomonadati</taxon>
        <taxon>Pseudomonadota</taxon>
        <taxon>Gammaproteobacteria</taxon>
        <taxon>Pseudomonadales</taxon>
        <taxon>Marinobacteraceae</taxon>
        <taxon>Marinobacter</taxon>
    </lineage>
</organism>